<dbReference type="CDD" id="cd04301">
    <property type="entry name" value="NAT_SF"/>
    <property type="match status" value="1"/>
</dbReference>
<dbReference type="GO" id="GO:0016747">
    <property type="term" value="F:acyltransferase activity, transferring groups other than amino-acyl groups"/>
    <property type="evidence" value="ECO:0007669"/>
    <property type="project" value="InterPro"/>
</dbReference>
<dbReference type="PANTHER" id="PTHR43877">
    <property type="entry name" value="AMINOALKYLPHOSPHONATE N-ACETYLTRANSFERASE-RELATED-RELATED"/>
    <property type="match status" value="1"/>
</dbReference>
<reference evidence="5" key="1">
    <citation type="submission" date="2021-04" db="EMBL/GenBank/DDBJ databases">
        <title>Sequencing of actinobacteria type strains.</title>
        <authorList>
            <person name="Nguyen G.-S."/>
            <person name="Wentzel A."/>
        </authorList>
    </citation>
    <scope>NUCLEOTIDE SEQUENCE</scope>
    <source>
        <strain evidence="5">DSM 42095</strain>
    </source>
</reference>
<dbReference type="Pfam" id="PF00583">
    <property type="entry name" value="Acetyltransf_1"/>
    <property type="match status" value="1"/>
</dbReference>
<evidence type="ECO:0000259" key="4">
    <source>
        <dbReference type="PROSITE" id="PS51186"/>
    </source>
</evidence>
<dbReference type="PROSITE" id="PS51186">
    <property type="entry name" value="GNAT"/>
    <property type="match status" value="1"/>
</dbReference>
<dbReference type="InterPro" id="IPR000182">
    <property type="entry name" value="GNAT_dom"/>
</dbReference>
<dbReference type="InterPro" id="IPR016181">
    <property type="entry name" value="Acyl_CoA_acyltransferase"/>
</dbReference>
<dbReference type="EMBL" id="JAGSMN010000322">
    <property type="protein sequence ID" value="MBR7674299.1"/>
    <property type="molecule type" value="Genomic_DNA"/>
</dbReference>
<evidence type="ECO:0000256" key="3">
    <source>
        <dbReference type="SAM" id="MobiDB-lite"/>
    </source>
</evidence>
<proteinExistence type="predicted"/>
<keyword evidence="6" id="KW-1185">Reference proteome</keyword>
<gene>
    <name evidence="5" type="ORF">KDA82_14985</name>
</gene>
<name>A0A8T4IQG1_9ACTN</name>
<evidence type="ECO:0000313" key="5">
    <source>
        <dbReference type="EMBL" id="MBR7674299.1"/>
    </source>
</evidence>
<accession>A0A8T4IQG1</accession>
<dbReference type="Gene3D" id="3.40.630.30">
    <property type="match status" value="1"/>
</dbReference>
<organism evidence="5 6">
    <name type="scientific">Streptomyces daliensis</name>
    <dbReference type="NCBI Taxonomy" id="299421"/>
    <lineage>
        <taxon>Bacteria</taxon>
        <taxon>Bacillati</taxon>
        <taxon>Actinomycetota</taxon>
        <taxon>Actinomycetes</taxon>
        <taxon>Kitasatosporales</taxon>
        <taxon>Streptomycetaceae</taxon>
        <taxon>Streptomyces</taxon>
    </lineage>
</organism>
<dbReference type="Proteomes" id="UP000675554">
    <property type="component" value="Unassembled WGS sequence"/>
</dbReference>
<sequence>MPTAQPTDRDGTDRSGIDVRPMALDDLSAVLALGNSVYDTAVMPYTGWSLTAVATHLDASAPACRVAVTTDGDRLAGFVLGSMSFEQRDDWGYLEWIAVDPDFQGHGVAGRLVRACCEALESAGATCVVTDVEVGNTASGALMRRNGFTEGATMTLFVRGTGDGTARTPSGRSGRVPRGHLARAVRPAPPGEDAGPAI</sequence>
<dbReference type="AlphaFoldDB" id="A0A8T4IQG1"/>
<dbReference type="SUPFAM" id="SSF55729">
    <property type="entry name" value="Acyl-CoA N-acyltransferases (Nat)"/>
    <property type="match status" value="1"/>
</dbReference>
<evidence type="ECO:0000256" key="2">
    <source>
        <dbReference type="ARBA" id="ARBA00023315"/>
    </source>
</evidence>
<dbReference type="InterPro" id="IPR050832">
    <property type="entry name" value="Bact_Acetyltransf"/>
</dbReference>
<keyword evidence="1" id="KW-0808">Transferase</keyword>
<keyword evidence="2" id="KW-0012">Acyltransferase</keyword>
<feature type="region of interest" description="Disordered" evidence="3">
    <location>
        <begin position="160"/>
        <end position="198"/>
    </location>
</feature>
<comment type="caution">
    <text evidence="5">The sequence shown here is derived from an EMBL/GenBank/DDBJ whole genome shotgun (WGS) entry which is preliminary data.</text>
</comment>
<protein>
    <submittedName>
        <fullName evidence="5">GNAT family N-acetyltransferase</fullName>
    </submittedName>
</protein>
<feature type="domain" description="N-acetyltransferase" evidence="4">
    <location>
        <begin position="17"/>
        <end position="192"/>
    </location>
</feature>
<evidence type="ECO:0000313" key="6">
    <source>
        <dbReference type="Proteomes" id="UP000675554"/>
    </source>
</evidence>
<evidence type="ECO:0000256" key="1">
    <source>
        <dbReference type="ARBA" id="ARBA00022679"/>
    </source>
</evidence>